<dbReference type="InterPro" id="IPR036890">
    <property type="entry name" value="HATPase_C_sf"/>
</dbReference>
<feature type="transmembrane region" description="Helical" evidence="2">
    <location>
        <begin position="14"/>
        <end position="35"/>
    </location>
</feature>
<keyword evidence="5" id="KW-0808">Transferase</keyword>
<dbReference type="InterPro" id="IPR011623">
    <property type="entry name" value="7TMR_DISM_rcpt_extracell_dom1"/>
</dbReference>
<evidence type="ECO:0000259" key="4">
    <source>
        <dbReference type="Pfam" id="PF07695"/>
    </source>
</evidence>
<evidence type="ECO:0000256" key="1">
    <source>
        <dbReference type="SAM" id="Coils"/>
    </source>
</evidence>
<dbReference type="SUPFAM" id="SSF55874">
    <property type="entry name" value="ATPase domain of HSP90 chaperone/DNA topoisomerase II/histidine kinase"/>
    <property type="match status" value="1"/>
</dbReference>
<feature type="coiled-coil region" evidence="1">
    <location>
        <begin position="243"/>
        <end position="298"/>
    </location>
</feature>
<dbReference type="InterPro" id="IPR010559">
    <property type="entry name" value="Sig_transdc_His_kin_internal"/>
</dbReference>
<evidence type="ECO:0000259" key="3">
    <source>
        <dbReference type="Pfam" id="PF06580"/>
    </source>
</evidence>
<keyword evidence="5" id="KW-0418">Kinase</keyword>
<feature type="transmembrane region" description="Helical" evidence="2">
    <location>
        <begin position="137"/>
        <end position="158"/>
    </location>
</feature>
<dbReference type="Pfam" id="PF06580">
    <property type="entry name" value="His_kinase"/>
    <property type="match status" value="1"/>
</dbReference>
<feature type="domain" description="Signal transduction histidine kinase internal region" evidence="3">
    <location>
        <begin position="298"/>
        <end position="377"/>
    </location>
</feature>
<dbReference type="Gene3D" id="3.30.565.10">
    <property type="entry name" value="Histidine kinase-like ATPase, C-terminal domain"/>
    <property type="match status" value="1"/>
</dbReference>
<dbReference type="RefSeq" id="WP_202101650.1">
    <property type="nucleotide sequence ID" value="NZ_JAERTY010000002.1"/>
</dbReference>
<dbReference type="EMBL" id="JAERTY010000002">
    <property type="protein sequence ID" value="MBL1407843.1"/>
    <property type="molecule type" value="Genomic_DNA"/>
</dbReference>
<dbReference type="PANTHER" id="PTHR34220">
    <property type="entry name" value="SENSOR HISTIDINE KINASE YPDA"/>
    <property type="match status" value="1"/>
</dbReference>
<keyword evidence="2" id="KW-0472">Membrane</keyword>
<keyword evidence="2" id="KW-0812">Transmembrane</keyword>
<reference evidence="5 6" key="1">
    <citation type="submission" date="2021-01" db="EMBL/GenBank/DDBJ databases">
        <title>C459-1 draft genome sequence.</title>
        <authorList>
            <person name="Zhang X.-F."/>
        </authorList>
    </citation>
    <scope>NUCLEOTIDE SEQUENCE [LARGE SCALE GENOMIC DNA]</scope>
    <source>
        <strain evidence="6">C459-1</strain>
    </source>
</reference>
<protein>
    <submittedName>
        <fullName evidence="5">Histidine kinase</fullName>
    </submittedName>
</protein>
<sequence length="518" mass="59655">MIKDTVQYFTISDAIGLVFCGAITLLLFIVSFVYFKMHKPIYIYYSLFLLFSLLYALTVLRESAALDGLFFDFLRGNRRYTESSTLFSFSFYIFFSIPLIDLKAQSPRIARQLRIFAIACLSYALTYYIAFAYIHSYHLIIFIASRILIFGLSAYYLIKLYQHTQSPVKNFFILGSLCYFLGSIVASIRFSTDEIPNYSFYLLAAPAYFQLGILLQALFFALAMGEKVVVQHNELDNEQRSIIQQLALEDQGTKEANRRLEEEIEARVKEMIKIRENLEEQERRRVSAEHEHSLLKSEIQAKQAQINPHFIFNSLNAIKYLILQNESAKAIKYLITFSRFIRSILDQANTESISLTDEIAIVRNYIDLEKKRFDDSFNICITNNLPSDMPYFQTPPFLLQPFVENAIWHGLLPSTKHEKRLSIVLDQTEEGVKIIVEDNGVGRLYKNGHVPSKERGGLGIKLSLKRVELFNLNHKTQHISCHIHDLKDDAQRPSGTRIEIIIKTINGPTPQKGVNNEA</sequence>
<dbReference type="InterPro" id="IPR050640">
    <property type="entry name" value="Bact_2-comp_sensor_kinase"/>
</dbReference>
<gene>
    <name evidence="5" type="ORF">JKG61_03680</name>
</gene>
<dbReference type="PANTHER" id="PTHR34220:SF7">
    <property type="entry name" value="SENSOR HISTIDINE KINASE YPDA"/>
    <property type="match status" value="1"/>
</dbReference>
<evidence type="ECO:0000313" key="6">
    <source>
        <dbReference type="Proteomes" id="UP000625283"/>
    </source>
</evidence>
<accession>A0ABS1QZI8</accession>
<organism evidence="5 6">
    <name type="scientific">Sphingobacterium faecale</name>
    <dbReference type="NCBI Taxonomy" id="2803775"/>
    <lineage>
        <taxon>Bacteria</taxon>
        <taxon>Pseudomonadati</taxon>
        <taxon>Bacteroidota</taxon>
        <taxon>Sphingobacteriia</taxon>
        <taxon>Sphingobacteriales</taxon>
        <taxon>Sphingobacteriaceae</taxon>
        <taxon>Sphingobacterium</taxon>
    </lineage>
</organism>
<dbReference type="Pfam" id="PF07695">
    <property type="entry name" value="7TMR-DISM_7TM"/>
    <property type="match status" value="1"/>
</dbReference>
<keyword evidence="2" id="KW-1133">Transmembrane helix</keyword>
<feature type="transmembrane region" description="Helical" evidence="2">
    <location>
        <begin position="42"/>
        <end position="60"/>
    </location>
</feature>
<feature type="domain" description="7TM-DISM receptor extracellular" evidence="4">
    <location>
        <begin position="15"/>
        <end position="226"/>
    </location>
</feature>
<feature type="transmembrane region" description="Helical" evidence="2">
    <location>
        <begin position="80"/>
        <end position="100"/>
    </location>
</feature>
<keyword evidence="6" id="KW-1185">Reference proteome</keyword>
<evidence type="ECO:0000256" key="2">
    <source>
        <dbReference type="SAM" id="Phobius"/>
    </source>
</evidence>
<dbReference type="Proteomes" id="UP000625283">
    <property type="component" value="Unassembled WGS sequence"/>
</dbReference>
<comment type="caution">
    <text evidence="5">The sequence shown here is derived from an EMBL/GenBank/DDBJ whole genome shotgun (WGS) entry which is preliminary data.</text>
</comment>
<feature type="transmembrane region" description="Helical" evidence="2">
    <location>
        <begin position="200"/>
        <end position="223"/>
    </location>
</feature>
<feature type="transmembrane region" description="Helical" evidence="2">
    <location>
        <begin position="112"/>
        <end position="131"/>
    </location>
</feature>
<name>A0ABS1QZI8_9SPHI</name>
<proteinExistence type="predicted"/>
<dbReference type="GO" id="GO:0016301">
    <property type="term" value="F:kinase activity"/>
    <property type="evidence" value="ECO:0007669"/>
    <property type="project" value="UniProtKB-KW"/>
</dbReference>
<keyword evidence="1" id="KW-0175">Coiled coil</keyword>
<evidence type="ECO:0000313" key="5">
    <source>
        <dbReference type="EMBL" id="MBL1407843.1"/>
    </source>
</evidence>
<feature type="transmembrane region" description="Helical" evidence="2">
    <location>
        <begin position="170"/>
        <end position="188"/>
    </location>
</feature>